<proteinExistence type="predicted"/>
<feature type="coiled-coil region" evidence="1">
    <location>
        <begin position="9"/>
        <end position="36"/>
    </location>
</feature>
<evidence type="ECO:0000313" key="2">
    <source>
        <dbReference type="EMBL" id="EOB04848.1"/>
    </source>
</evidence>
<sequence length="57" mass="6858">DKDICLLDNSKLRQRLKQLQDMLYLYELQLKDILENTYHKTKSSLFSSNRSTQHETL</sequence>
<evidence type="ECO:0000256" key="1">
    <source>
        <dbReference type="SAM" id="Coils"/>
    </source>
</evidence>
<dbReference type="Proteomes" id="UP000296049">
    <property type="component" value="Unassembled WGS sequence"/>
</dbReference>
<keyword evidence="1" id="KW-0175">Coiled coil</keyword>
<gene>
    <name evidence="2" type="ORF">Anapl_11936</name>
</gene>
<protein>
    <submittedName>
        <fullName evidence="2">Uncharacterized protein</fullName>
    </submittedName>
</protein>
<keyword evidence="3" id="KW-1185">Reference proteome</keyword>
<evidence type="ECO:0000313" key="3">
    <source>
        <dbReference type="Proteomes" id="UP000296049"/>
    </source>
</evidence>
<feature type="non-terminal residue" evidence="2">
    <location>
        <position position="57"/>
    </location>
</feature>
<name>R0LWJ3_ANAPL</name>
<accession>R0LWJ3</accession>
<dbReference type="AlphaFoldDB" id="R0LWJ3"/>
<dbReference type="EMBL" id="KB742740">
    <property type="protein sequence ID" value="EOB04848.1"/>
    <property type="molecule type" value="Genomic_DNA"/>
</dbReference>
<feature type="non-terminal residue" evidence="2">
    <location>
        <position position="1"/>
    </location>
</feature>
<reference evidence="3" key="1">
    <citation type="journal article" date="2013" name="Nat. Genet.">
        <title>The duck genome and transcriptome provide insight into an avian influenza virus reservoir species.</title>
        <authorList>
            <person name="Huang Y."/>
            <person name="Li Y."/>
            <person name="Burt D.W."/>
            <person name="Chen H."/>
            <person name="Zhang Y."/>
            <person name="Qian W."/>
            <person name="Kim H."/>
            <person name="Gan S."/>
            <person name="Zhao Y."/>
            <person name="Li J."/>
            <person name="Yi K."/>
            <person name="Feng H."/>
            <person name="Zhu P."/>
            <person name="Li B."/>
            <person name="Liu Q."/>
            <person name="Fairley S."/>
            <person name="Magor K.E."/>
            <person name="Du Z."/>
            <person name="Hu X."/>
            <person name="Goodman L."/>
            <person name="Tafer H."/>
            <person name="Vignal A."/>
            <person name="Lee T."/>
            <person name="Kim K.W."/>
            <person name="Sheng Z."/>
            <person name="An Y."/>
            <person name="Searle S."/>
            <person name="Herrero J."/>
            <person name="Groenen M.A."/>
            <person name="Crooijmans R.P."/>
            <person name="Faraut T."/>
            <person name="Cai Q."/>
            <person name="Webster R.G."/>
            <person name="Aldridge J.R."/>
            <person name="Warren W.C."/>
            <person name="Bartschat S."/>
            <person name="Kehr S."/>
            <person name="Marz M."/>
            <person name="Stadler P.F."/>
            <person name="Smith J."/>
            <person name="Kraus R.H."/>
            <person name="Zhao Y."/>
            <person name="Ren L."/>
            <person name="Fei J."/>
            <person name="Morisson M."/>
            <person name="Kaiser P."/>
            <person name="Griffin D.K."/>
            <person name="Rao M."/>
            <person name="Pitel F."/>
            <person name="Wang J."/>
            <person name="Li N."/>
        </authorList>
    </citation>
    <scope>NUCLEOTIDE SEQUENCE [LARGE SCALE GENOMIC DNA]</scope>
</reference>
<organism evidence="2 3">
    <name type="scientific">Anas platyrhynchos</name>
    <name type="common">Mallard</name>
    <name type="synonym">Anas boschas</name>
    <dbReference type="NCBI Taxonomy" id="8839"/>
    <lineage>
        <taxon>Eukaryota</taxon>
        <taxon>Metazoa</taxon>
        <taxon>Chordata</taxon>
        <taxon>Craniata</taxon>
        <taxon>Vertebrata</taxon>
        <taxon>Euteleostomi</taxon>
        <taxon>Archelosauria</taxon>
        <taxon>Archosauria</taxon>
        <taxon>Dinosauria</taxon>
        <taxon>Saurischia</taxon>
        <taxon>Theropoda</taxon>
        <taxon>Coelurosauria</taxon>
        <taxon>Aves</taxon>
        <taxon>Neognathae</taxon>
        <taxon>Galloanserae</taxon>
        <taxon>Anseriformes</taxon>
        <taxon>Anatidae</taxon>
        <taxon>Anatinae</taxon>
        <taxon>Anas</taxon>
    </lineage>
</organism>